<organism evidence="1 2">
    <name type="scientific">Plectonema cf. radiosum LEGE 06105</name>
    <dbReference type="NCBI Taxonomy" id="945769"/>
    <lineage>
        <taxon>Bacteria</taxon>
        <taxon>Bacillati</taxon>
        <taxon>Cyanobacteriota</taxon>
        <taxon>Cyanophyceae</taxon>
        <taxon>Oscillatoriophycideae</taxon>
        <taxon>Oscillatoriales</taxon>
        <taxon>Microcoleaceae</taxon>
        <taxon>Plectonema</taxon>
    </lineage>
</organism>
<comment type="caution">
    <text evidence="1">The sequence shown here is derived from an EMBL/GenBank/DDBJ whole genome shotgun (WGS) entry which is preliminary data.</text>
</comment>
<gene>
    <name evidence="1" type="ORF">IQ247_06900</name>
</gene>
<accession>A0A8J7FDV4</accession>
<evidence type="ECO:0000313" key="1">
    <source>
        <dbReference type="EMBL" id="MBE9212441.1"/>
    </source>
</evidence>
<dbReference type="AlphaFoldDB" id="A0A8J7FDV4"/>
<sequence>MATIIRTAVAHGGDPQDRAALATQAKPGWCEGCFIESTQVDLGRFSSGFNRQIIHKFLTNHLGLL</sequence>
<protein>
    <submittedName>
        <fullName evidence="1">Uncharacterized protein</fullName>
    </submittedName>
</protein>
<proteinExistence type="predicted"/>
<evidence type="ECO:0000313" key="2">
    <source>
        <dbReference type="Proteomes" id="UP000620559"/>
    </source>
</evidence>
<name>A0A8J7FDV4_9CYAN</name>
<keyword evidence="2" id="KW-1185">Reference proteome</keyword>
<dbReference type="EMBL" id="JADEWL010000014">
    <property type="protein sequence ID" value="MBE9212441.1"/>
    <property type="molecule type" value="Genomic_DNA"/>
</dbReference>
<dbReference type="Proteomes" id="UP000620559">
    <property type="component" value="Unassembled WGS sequence"/>
</dbReference>
<dbReference type="RefSeq" id="WP_193918407.1">
    <property type="nucleotide sequence ID" value="NZ_JADEWL010000014.1"/>
</dbReference>
<reference evidence="1" key="1">
    <citation type="submission" date="2020-10" db="EMBL/GenBank/DDBJ databases">
        <authorList>
            <person name="Castelo-Branco R."/>
            <person name="Eusebio N."/>
            <person name="Adriana R."/>
            <person name="Vieira A."/>
            <person name="Brugerolle De Fraissinette N."/>
            <person name="Rezende De Castro R."/>
            <person name="Schneider M.P."/>
            <person name="Vasconcelos V."/>
            <person name="Leao P.N."/>
        </authorList>
    </citation>
    <scope>NUCLEOTIDE SEQUENCE</scope>
    <source>
        <strain evidence="1">LEGE 06105</strain>
    </source>
</reference>